<evidence type="ECO:0000313" key="2">
    <source>
        <dbReference type="EMBL" id="KAK6735448.1"/>
    </source>
</evidence>
<dbReference type="InterPro" id="IPR013087">
    <property type="entry name" value="Znf_C2H2_type"/>
</dbReference>
<accession>A0ABR1CAD6</accession>
<reference evidence="2 3" key="1">
    <citation type="submission" date="2023-08" db="EMBL/GenBank/DDBJ databases">
        <title>A Necator americanus chromosomal reference genome.</title>
        <authorList>
            <person name="Ilik V."/>
            <person name="Petrzelkova K.J."/>
            <person name="Pardy F."/>
            <person name="Fuh T."/>
            <person name="Niatou-Singa F.S."/>
            <person name="Gouil Q."/>
            <person name="Baker L."/>
            <person name="Ritchie M.E."/>
            <person name="Jex A.R."/>
            <person name="Gazzola D."/>
            <person name="Li H."/>
            <person name="Toshio Fujiwara R."/>
            <person name="Zhan B."/>
            <person name="Aroian R.V."/>
            <person name="Pafco B."/>
            <person name="Schwarz E.M."/>
        </authorList>
    </citation>
    <scope>NUCLEOTIDE SEQUENCE [LARGE SCALE GENOMIC DNA]</scope>
    <source>
        <strain evidence="2 3">Aroian</strain>
        <tissue evidence="2">Whole animal</tissue>
    </source>
</reference>
<dbReference type="PROSITE" id="PS00028">
    <property type="entry name" value="ZINC_FINGER_C2H2_1"/>
    <property type="match status" value="1"/>
</dbReference>
<organism evidence="2 3">
    <name type="scientific">Necator americanus</name>
    <name type="common">Human hookworm</name>
    <dbReference type="NCBI Taxonomy" id="51031"/>
    <lineage>
        <taxon>Eukaryota</taxon>
        <taxon>Metazoa</taxon>
        <taxon>Ecdysozoa</taxon>
        <taxon>Nematoda</taxon>
        <taxon>Chromadorea</taxon>
        <taxon>Rhabditida</taxon>
        <taxon>Rhabditina</taxon>
        <taxon>Rhabditomorpha</taxon>
        <taxon>Strongyloidea</taxon>
        <taxon>Ancylostomatidae</taxon>
        <taxon>Bunostominae</taxon>
        <taxon>Necator</taxon>
    </lineage>
</organism>
<comment type="caution">
    <text evidence="2">The sequence shown here is derived from an EMBL/GenBank/DDBJ whole genome shotgun (WGS) entry which is preliminary data.</text>
</comment>
<dbReference type="Proteomes" id="UP001303046">
    <property type="component" value="Unassembled WGS sequence"/>
</dbReference>
<proteinExistence type="predicted"/>
<evidence type="ECO:0000259" key="1">
    <source>
        <dbReference type="PROSITE" id="PS00028"/>
    </source>
</evidence>
<evidence type="ECO:0000313" key="3">
    <source>
        <dbReference type="Proteomes" id="UP001303046"/>
    </source>
</evidence>
<protein>
    <recommendedName>
        <fullName evidence="1">C2H2-type domain-containing protein</fullName>
    </recommendedName>
</protein>
<feature type="domain" description="C2H2-type" evidence="1">
    <location>
        <begin position="68"/>
        <end position="89"/>
    </location>
</feature>
<gene>
    <name evidence="2" type="primary">Necator_chrII.g6370</name>
    <name evidence="2" type="ORF">RB195_018577</name>
</gene>
<sequence>MHLFVFHGYSKEHIAEFKSQKKSRKAAASEKPVHSCIFRETVFNSASGLGRHRTGKLADEHSAPTIVCPLCRENIKNHSEFAEHTHQYHAEDTDDSDGDEEMMEVVVKDDVENQEVARSSTDMDDRHKGIFQRMEMVIVAWASARESVFKLMREPTEGTQMELEQALQEMEEISKILSLLAANIGKSGKRKYCSPPRHAFGRPFSSTDTDEKTAQSLKPLICKRYPPKYSFSALIYARNSRLSGNQL</sequence>
<dbReference type="EMBL" id="JAVFWL010000002">
    <property type="protein sequence ID" value="KAK6735448.1"/>
    <property type="molecule type" value="Genomic_DNA"/>
</dbReference>
<keyword evidence="3" id="KW-1185">Reference proteome</keyword>
<name>A0ABR1CAD6_NECAM</name>